<evidence type="ECO:0000313" key="5">
    <source>
        <dbReference type="EMBL" id="PZO57307.1"/>
    </source>
</evidence>
<feature type="coiled-coil region" evidence="1">
    <location>
        <begin position="125"/>
        <end position="159"/>
    </location>
</feature>
<dbReference type="GO" id="GO:0015562">
    <property type="term" value="F:efflux transmembrane transporter activity"/>
    <property type="evidence" value="ECO:0007669"/>
    <property type="project" value="TreeGrafter"/>
</dbReference>
<dbReference type="SUPFAM" id="SSF111369">
    <property type="entry name" value="HlyD-like secretion proteins"/>
    <property type="match status" value="1"/>
</dbReference>
<organism evidence="5 6">
    <name type="scientific">Phormidesmis priestleyi</name>
    <dbReference type="NCBI Taxonomy" id="268141"/>
    <lineage>
        <taxon>Bacteria</taxon>
        <taxon>Bacillati</taxon>
        <taxon>Cyanobacteriota</taxon>
        <taxon>Cyanophyceae</taxon>
        <taxon>Leptolyngbyales</taxon>
        <taxon>Leptolyngbyaceae</taxon>
        <taxon>Phormidesmis</taxon>
    </lineage>
</organism>
<dbReference type="Gene3D" id="1.10.287.470">
    <property type="entry name" value="Helix hairpin bin"/>
    <property type="match status" value="1"/>
</dbReference>
<keyword evidence="2" id="KW-1133">Transmembrane helix</keyword>
<evidence type="ECO:0000256" key="1">
    <source>
        <dbReference type="SAM" id="Coils"/>
    </source>
</evidence>
<feature type="domain" description="Multidrug resistance protein MdtA-like barrel-sandwich hybrid" evidence="3">
    <location>
        <begin position="79"/>
        <end position="260"/>
    </location>
</feature>
<dbReference type="Pfam" id="PF25954">
    <property type="entry name" value="Beta-barrel_RND_2"/>
    <property type="match status" value="1"/>
</dbReference>
<comment type="caution">
    <text evidence="5">The sequence shown here is derived from an EMBL/GenBank/DDBJ whole genome shotgun (WGS) entry which is preliminary data.</text>
</comment>
<evidence type="ECO:0000259" key="3">
    <source>
        <dbReference type="Pfam" id="PF25917"/>
    </source>
</evidence>
<dbReference type="Gene3D" id="2.40.50.100">
    <property type="match status" value="2"/>
</dbReference>
<dbReference type="Pfam" id="PF25917">
    <property type="entry name" value="BSH_RND"/>
    <property type="match status" value="1"/>
</dbReference>
<keyword evidence="2" id="KW-0472">Membrane</keyword>
<dbReference type="AlphaFoldDB" id="A0A2W4XMC7"/>
<gene>
    <name evidence="5" type="ORF">DCF15_07370</name>
</gene>
<dbReference type="PANTHER" id="PTHR30469:SF39">
    <property type="entry name" value="SLL0180 PROTEIN"/>
    <property type="match status" value="1"/>
</dbReference>
<feature type="domain" description="CusB-like beta-barrel" evidence="4">
    <location>
        <begin position="267"/>
        <end position="332"/>
    </location>
</feature>
<reference evidence="6" key="1">
    <citation type="submission" date="2018-04" db="EMBL/GenBank/DDBJ databases">
        <authorList>
            <person name="Cornet L."/>
        </authorList>
    </citation>
    <scope>NUCLEOTIDE SEQUENCE [LARGE SCALE GENOMIC DNA]</scope>
</reference>
<dbReference type="EMBL" id="QBMP01000054">
    <property type="protein sequence ID" value="PZO57307.1"/>
    <property type="molecule type" value="Genomic_DNA"/>
</dbReference>
<reference evidence="5 6" key="2">
    <citation type="submission" date="2018-06" db="EMBL/GenBank/DDBJ databases">
        <title>Metagenomic assembly of (sub)arctic Cyanobacteria and their associated microbiome from non-axenic cultures.</title>
        <authorList>
            <person name="Baurain D."/>
        </authorList>
    </citation>
    <scope>NUCLEOTIDE SEQUENCE [LARGE SCALE GENOMIC DNA]</scope>
    <source>
        <strain evidence="5">ULC027bin1</strain>
    </source>
</reference>
<dbReference type="InterPro" id="IPR058792">
    <property type="entry name" value="Beta-barrel_RND_2"/>
</dbReference>
<sequence length="341" mass="36108">MTASSESSPALSSKKWLGLVGLALLMAGLGFILWRIFAGRGNPEMMGPPAFPVKAERLQRSPLEDSSEFIGTLDSQAGVSLQPEADGRVVQVFVSSGDTVSAGDPIMQLSSQRSQADYSGAIANVSSARSARDAARSQLRAAEERQAQLQADLQLQQSDYERTATLVAKGALPKEQLDQVIRDRTVASAALQSAAQEIQALGSSVEGADATLAQAGASADATQQDLLDKTVTAPIAGIVGDIPVKLGDYVQAGDSLATITQNQDLEINLSVPIDQANRLRTGMPVELMLFGSDETIASGNIRFVSPTTDAATQTVLAKARFSTPKQPLQDDQRLEVRVIWD</sequence>
<dbReference type="Gene3D" id="2.40.30.170">
    <property type="match status" value="1"/>
</dbReference>
<evidence type="ECO:0000313" key="6">
    <source>
        <dbReference type="Proteomes" id="UP000249794"/>
    </source>
</evidence>
<feature type="transmembrane region" description="Helical" evidence="2">
    <location>
        <begin position="16"/>
        <end position="37"/>
    </location>
</feature>
<dbReference type="Proteomes" id="UP000249794">
    <property type="component" value="Unassembled WGS sequence"/>
</dbReference>
<keyword evidence="2" id="KW-0812">Transmembrane</keyword>
<evidence type="ECO:0000256" key="2">
    <source>
        <dbReference type="SAM" id="Phobius"/>
    </source>
</evidence>
<dbReference type="GO" id="GO:1990281">
    <property type="term" value="C:efflux pump complex"/>
    <property type="evidence" value="ECO:0007669"/>
    <property type="project" value="TreeGrafter"/>
</dbReference>
<dbReference type="InterPro" id="IPR058625">
    <property type="entry name" value="MdtA-like_BSH"/>
</dbReference>
<feature type="non-terminal residue" evidence="5">
    <location>
        <position position="341"/>
    </location>
</feature>
<keyword evidence="1" id="KW-0175">Coiled coil</keyword>
<dbReference type="PANTHER" id="PTHR30469">
    <property type="entry name" value="MULTIDRUG RESISTANCE PROTEIN MDTA"/>
    <property type="match status" value="1"/>
</dbReference>
<proteinExistence type="predicted"/>
<name>A0A2W4XMC7_9CYAN</name>
<accession>A0A2W4XMC7</accession>
<protein>
    <submittedName>
        <fullName evidence="5">Efflux RND transporter periplasmic adaptor subunit</fullName>
    </submittedName>
</protein>
<evidence type="ECO:0000259" key="4">
    <source>
        <dbReference type="Pfam" id="PF25954"/>
    </source>
</evidence>